<accession>A0A1A8WWL5</accession>
<name>A0A1A8WWL5_PLAMA</name>
<proteinExistence type="predicted"/>
<evidence type="ECO:0000313" key="2">
    <source>
        <dbReference type="Proteomes" id="UP000078597"/>
    </source>
</evidence>
<dbReference type="Proteomes" id="UP000078597">
    <property type="component" value="Unassembled WGS sequence"/>
</dbReference>
<dbReference type="EMBL" id="FLQW01004293">
    <property type="protein sequence ID" value="SBS96753.1"/>
    <property type="molecule type" value="Genomic_DNA"/>
</dbReference>
<organism evidence="1 2">
    <name type="scientific">Plasmodium malariae</name>
    <dbReference type="NCBI Taxonomy" id="5858"/>
    <lineage>
        <taxon>Eukaryota</taxon>
        <taxon>Sar</taxon>
        <taxon>Alveolata</taxon>
        <taxon>Apicomplexa</taxon>
        <taxon>Aconoidasida</taxon>
        <taxon>Haemosporida</taxon>
        <taxon>Plasmodiidae</taxon>
        <taxon>Plasmodium</taxon>
        <taxon>Plasmodium (Plasmodium)</taxon>
    </lineage>
</organism>
<sequence length="272" mass="32257">MKYNKGKLIETQGFVLKKKNIMKKLYIILCLCLFGYIRTSDATNAVNKVKGTIKTVKKKVNRYSKRYRRSFMLKEEDVLGDYQLKAYYFFDDKFEKVFKWNLLYNFCKSNTLNVCNYIKLRKKFQKMYEDESFSFKKYFSGINLIFEQFSHKYQINILSISLERDNMAYIENEPKITEVIMESLANIVSKKKLKYPVDAPTWKLSFNYITGMKKLIITVPSHVPGLNFSLYYVVVAYSHYYSNLFTSIGDIFLKFNGSLKKHNVGYFTIDKQ</sequence>
<evidence type="ECO:0000313" key="1">
    <source>
        <dbReference type="EMBL" id="SBS96753.1"/>
    </source>
</evidence>
<reference evidence="2" key="1">
    <citation type="submission" date="2016-05" db="EMBL/GenBank/DDBJ databases">
        <authorList>
            <person name="Naeem Raeece"/>
        </authorList>
    </citation>
    <scope>NUCLEOTIDE SEQUENCE [LARGE SCALE GENOMIC DNA]</scope>
</reference>
<protein>
    <submittedName>
        <fullName evidence="1">Uncharacterized protein</fullName>
    </submittedName>
</protein>
<dbReference type="AlphaFoldDB" id="A0A1A8WWL5"/>
<gene>
    <name evidence="1" type="ORF">PMALA_056740</name>
</gene>
<dbReference type="VEuPathDB" id="PlasmoDB:PmUG01_12014300"/>